<dbReference type="AlphaFoldDB" id="A0A482T9T1"/>
<evidence type="ECO:0000313" key="4">
    <source>
        <dbReference type="Proteomes" id="UP000294028"/>
    </source>
</evidence>
<feature type="compositionally biased region" description="Acidic residues" evidence="2">
    <location>
        <begin position="84"/>
        <end position="98"/>
    </location>
</feature>
<feature type="compositionally biased region" description="Acidic residues" evidence="2">
    <location>
        <begin position="105"/>
        <end position="114"/>
    </location>
</feature>
<accession>A0A482T9T1</accession>
<dbReference type="GeneID" id="9993620"/>
<protein>
    <submittedName>
        <fullName evidence="3">Uncharacterized protein</fullName>
    </submittedName>
</protein>
<evidence type="ECO:0000313" key="3">
    <source>
        <dbReference type="EMBL" id="RYJ13627.1"/>
    </source>
</evidence>
<dbReference type="InterPro" id="IPR043816">
    <property type="entry name" value="DUF5798"/>
</dbReference>
<proteinExistence type="predicted"/>
<name>A0A482T9T1_9EURY</name>
<dbReference type="OMA" id="ANAHITE"/>
<comment type="caution">
    <text evidence="3">The sequence shown here is derived from an EMBL/GenBank/DDBJ whole genome shotgun (WGS) entry which is preliminary data.</text>
</comment>
<sequence>MGIGGTAKKLQKVAEMAEDVYARLNELREQLAEMRQTAQETRERIDRLETENAEQRALLEALAEQEGIDVEAVTANAHIHEAESDADDAASDSSEETADGAADAADADDSTGGN</sequence>
<gene>
    <name evidence="3" type="ORF">ELS19_06425</name>
</gene>
<feature type="region of interest" description="Disordered" evidence="2">
    <location>
        <begin position="77"/>
        <end position="114"/>
    </location>
</feature>
<feature type="coiled-coil region" evidence="1">
    <location>
        <begin position="7"/>
        <end position="65"/>
    </location>
</feature>
<dbReference type="Proteomes" id="UP000294028">
    <property type="component" value="Unassembled WGS sequence"/>
</dbReference>
<evidence type="ECO:0000256" key="2">
    <source>
        <dbReference type="SAM" id="MobiDB-lite"/>
    </source>
</evidence>
<evidence type="ECO:0000256" key="1">
    <source>
        <dbReference type="SAM" id="Coils"/>
    </source>
</evidence>
<dbReference type="RefSeq" id="WP_006054910.1">
    <property type="nucleotide sequence ID" value="NZ_RZHH01000002.1"/>
</dbReference>
<organism evidence="3 4">
    <name type="scientific">Halogeometricum borinquense</name>
    <dbReference type="NCBI Taxonomy" id="60847"/>
    <lineage>
        <taxon>Archaea</taxon>
        <taxon>Methanobacteriati</taxon>
        <taxon>Methanobacteriota</taxon>
        <taxon>Stenosarchaea group</taxon>
        <taxon>Halobacteria</taxon>
        <taxon>Halobacteriales</taxon>
        <taxon>Haloferacaceae</taxon>
        <taxon>Halogeometricum</taxon>
    </lineage>
</organism>
<keyword evidence="1" id="KW-0175">Coiled coil</keyword>
<dbReference type="EMBL" id="RZHH01000002">
    <property type="protein sequence ID" value="RYJ13627.1"/>
    <property type="molecule type" value="Genomic_DNA"/>
</dbReference>
<dbReference type="Pfam" id="PF19111">
    <property type="entry name" value="DUF5798"/>
    <property type="match status" value="1"/>
</dbReference>
<reference evidence="3 4" key="1">
    <citation type="submission" date="2018-12" db="EMBL/GenBank/DDBJ databases">
        <title>Genome analysis provides insights into bioremediation potentialities of Halogeometricum borinquense strain N11.</title>
        <authorList>
            <person name="Najjari A."/>
            <person name="Youssef N."/>
            <person name="Fhoula I."/>
            <person name="Ben Dhia O."/>
            <person name="Mahjoubi M."/>
            <person name="Ouzari H.I."/>
            <person name="Cherif A."/>
        </authorList>
    </citation>
    <scope>NUCLEOTIDE SEQUENCE [LARGE SCALE GENOMIC DNA]</scope>
    <source>
        <strain evidence="3 4">N11</strain>
    </source>
</reference>